<keyword evidence="2" id="KW-1185">Reference proteome</keyword>
<accession>A0ABS2FL07</accession>
<dbReference type="EMBL" id="JACJLL010000307">
    <property type="protein sequence ID" value="MBM6821039.1"/>
    <property type="molecule type" value="Genomic_DNA"/>
</dbReference>
<gene>
    <name evidence="1" type="ORF">H6A19_17195</name>
</gene>
<feature type="non-terminal residue" evidence="1">
    <location>
        <position position="1"/>
    </location>
</feature>
<comment type="caution">
    <text evidence="1">The sequence shown here is derived from an EMBL/GenBank/DDBJ whole genome shotgun (WGS) entry which is preliminary data.</text>
</comment>
<protein>
    <submittedName>
        <fullName evidence="1">Uncharacterized protein</fullName>
    </submittedName>
</protein>
<name>A0ABS2FL07_9CLOT</name>
<evidence type="ECO:0000313" key="2">
    <source>
        <dbReference type="Proteomes" id="UP000767334"/>
    </source>
</evidence>
<proteinExistence type="predicted"/>
<reference evidence="1 2" key="1">
    <citation type="journal article" date="2021" name="Sci. Rep.">
        <title>The distribution of antibiotic resistance genes in chicken gut microbiota commensals.</title>
        <authorList>
            <person name="Juricova H."/>
            <person name="Matiasovicova J."/>
            <person name="Kubasova T."/>
            <person name="Cejkova D."/>
            <person name="Rychlik I."/>
        </authorList>
    </citation>
    <scope>NUCLEOTIDE SEQUENCE [LARGE SCALE GENOMIC DNA]</scope>
    <source>
        <strain evidence="1 2">An435</strain>
    </source>
</reference>
<organism evidence="1 2">
    <name type="scientific">Clostridium saudiense</name>
    <dbReference type="NCBI Taxonomy" id="1414720"/>
    <lineage>
        <taxon>Bacteria</taxon>
        <taxon>Bacillati</taxon>
        <taxon>Bacillota</taxon>
        <taxon>Clostridia</taxon>
        <taxon>Eubacteriales</taxon>
        <taxon>Clostridiaceae</taxon>
        <taxon>Clostridium</taxon>
    </lineage>
</organism>
<sequence>HHLKSFSEIVDEMIKILNIPIYKTVGEYSEEELNQMEVLILELHYKYGLGVVITKELHDEFHKSYGYGDNTPEQFNEFKKIKQQGLNKVS</sequence>
<evidence type="ECO:0000313" key="1">
    <source>
        <dbReference type="EMBL" id="MBM6821039.1"/>
    </source>
</evidence>
<dbReference type="Proteomes" id="UP000767334">
    <property type="component" value="Unassembled WGS sequence"/>
</dbReference>